<dbReference type="EC" id="2.7.7.65" evidence="1"/>
<feature type="transmembrane region" description="Helical" evidence="3">
    <location>
        <begin position="23"/>
        <end position="42"/>
    </location>
</feature>
<dbReference type="InterPro" id="IPR000160">
    <property type="entry name" value="GGDEF_dom"/>
</dbReference>
<evidence type="ECO:0000259" key="4">
    <source>
        <dbReference type="PROSITE" id="PS50887"/>
    </source>
</evidence>
<dbReference type="Gene3D" id="3.30.70.270">
    <property type="match status" value="1"/>
</dbReference>
<dbReference type="PROSITE" id="PS50887">
    <property type="entry name" value="GGDEF"/>
    <property type="match status" value="1"/>
</dbReference>
<dbReference type="Pfam" id="PF00990">
    <property type="entry name" value="GGDEF"/>
    <property type="match status" value="1"/>
</dbReference>
<dbReference type="eggNOG" id="COG3706">
    <property type="taxonomic scope" value="Bacteria"/>
</dbReference>
<keyword evidence="3" id="KW-0472">Membrane</keyword>
<comment type="caution">
    <text evidence="5">The sequence shown here is derived from an EMBL/GenBank/DDBJ whole genome shotgun (WGS) entry which is preliminary data.</text>
</comment>
<dbReference type="PANTHER" id="PTHR45138:SF9">
    <property type="entry name" value="DIGUANYLATE CYCLASE DGCM-RELATED"/>
    <property type="match status" value="1"/>
</dbReference>
<dbReference type="AlphaFoldDB" id="A0A084EQA7"/>
<evidence type="ECO:0000313" key="5">
    <source>
        <dbReference type="EMBL" id="KEZ20149.1"/>
    </source>
</evidence>
<dbReference type="PATRIC" id="fig|13690.10.peg.1396"/>
<evidence type="ECO:0000256" key="1">
    <source>
        <dbReference type="ARBA" id="ARBA00012528"/>
    </source>
</evidence>
<dbReference type="GO" id="GO:0005886">
    <property type="term" value="C:plasma membrane"/>
    <property type="evidence" value="ECO:0007669"/>
    <property type="project" value="TreeGrafter"/>
</dbReference>
<dbReference type="CDD" id="cd01949">
    <property type="entry name" value="GGDEF"/>
    <property type="match status" value="1"/>
</dbReference>
<evidence type="ECO:0000256" key="2">
    <source>
        <dbReference type="ARBA" id="ARBA00034247"/>
    </source>
</evidence>
<evidence type="ECO:0000313" key="6">
    <source>
        <dbReference type="Proteomes" id="UP000028534"/>
    </source>
</evidence>
<proteinExistence type="predicted"/>
<feature type="transmembrane region" description="Helical" evidence="3">
    <location>
        <begin position="197"/>
        <end position="219"/>
    </location>
</feature>
<dbReference type="GO" id="GO:1902201">
    <property type="term" value="P:negative regulation of bacterial-type flagellum-dependent cell motility"/>
    <property type="evidence" value="ECO:0007669"/>
    <property type="project" value="TreeGrafter"/>
</dbReference>
<dbReference type="InterPro" id="IPR050469">
    <property type="entry name" value="Diguanylate_Cyclase"/>
</dbReference>
<feature type="transmembrane region" description="Helical" evidence="3">
    <location>
        <begin position="75"/>
        <end position="92"/>
    </location>
</feature>
<feature type="domain" description="GGDEF" evidence="4">
    <location>
        <begin position="254"/>
        <end position="387"/>
    </location>
</feature>
<feature type="transmembrane region" description="Helical" evidence="3">
    <location>
        <begin position="49"/>
        <end position="69"/>
    </location>
</feature>
<dbReference type="PANTHER" id="PTHR45138">
    <property type="entry name" value="REGULATORY COMPONENTS OF SENSORY TRANSDUCTION SYSTEM"/>
    <property type="match status" value="1"/>
</dbReference>
<dbReference type="InterPro" id="IPR029787">
    <property type="entry name" value="Nucleotide_cyclase"/>
</dbReference>
<keyword evidence="3" id="KW-1133">Transmembrane helix</keyword>
<dbReference type="GO" id="GO:0052621">
    <property type="term" value="F:diguanylate cyclase activity"/>
    <property type="evidence" value="ECO:0007669"/>
    <property type="project" value="UniProtKB-EC"/>
</dbReference>
<accession>A0A084EQA7</accession>
<reference evidence="5 6" key="1">
    <citation type="submission" date="2014-03" db="EMBL/GenBank/DDBJ databases">
        <title>Genome sequence of Sphingobium yanoikuyae B1.</title>
        <authorList>
            <person name="Gan H.M."/>
            <person name="Gan H.Y."/>
            <person name="Savka M.A."/>
        </authorList>
    </citation>
    <scope>NUCLEOTIDE SEQUENCE [LARGE SCALE GENOMIC DNA]</scope>
    <source>
        <strain evidence="5 6">B1</strain>
    </source>
</reference>
<dbReference type="SUPFAM" id="SSF55073">
    <property type="entry name" value="Nucleotide cyclase"/>
    <property type="match status" value="1"/>
</dbReference>
<feature type="transmembrane region" description="Helical" evidence="3">
    <location>
        <begin position="104"/>
        <end position="125"/>
    </location>
</feature>
<keyword evidence="3" id="KW-0812">Transmembrane</keyword>
<gene>
    <name evidence="5" type="ORF">CP98_01354</name>
</gene>
<protein>
    <recommendedName>
        <fullName evidence="1">diguanylate cyclase</fullName>
        <ecNumber evidence="1">2.7.7.65</ecNumber>
    </recommendedName>
</protein>
<comment type="catalytic activity">
    <reaction evidence="2">
        <text>2 GTP = 3',3'-c-di-GMP + 2 diphosphate</text>
        <dbReference type="Rhea" id="RHEA:24898"/>
        <dbReference type="ChEBI" id="CHEBI:33019"/>
        <dbReference type="ChEBI" id="CHEBI:37565"/>
        <dbReference type="ChEBI" id="CHEBI:58805"/>
        <dbReference type="EC" id="2.7.7.65"/>
    </reaction>
</comment>
<dbReference type="GO" id="GO:0043709">
    <property type="term" value="P:cell adhesion involved in single-species biofilm formation"/>
    <property type="evidence" value="ECO:0007669"/>
    <property type="project" value="TreeGrafter"/>
</dbReference>
<dbReference type="NCBIfam" id="TIGR00254">
    <property type="entry name" value="GGDEF"/>
    <property type="match status" value="1"/>
</dbReference>
<dbReference type="SMART" id="SM00267">
    <property type="entry name" value="GGDEF"/>
    <property type="match status" value="1"/>
</dbReference>
<dbReference type="InterPro" id="IPR043128">
    <property type="entry name" value="Rev_trsase/Diguanyl_cyclase"/>
</dbReference>
<organism evidence="5 6">
    <name type="scientific">Sphingobium yanoikuyae</name>
    <name type="common">Sphingomonas yanoikuyae</name>
    <dbReference type="NCBI Taxonomy" id="13690"/>
    <lineage>
        <taxon>Bacteria</taxon>
        <taxon>Pseudomonadati</taxon>
        <taxon>Pseudomonadota</taxon>
        <taxon>Alphaproteobacteria</taxon>
        <taxon>Sphingomonadales</taxon>
        <taxon>Sphingomonadaceae</taxon>
        <taxon>Sphingobium</taxon>
    </lineage>
</organism>
<dbReference type="Proteomes" id="UP000028534">
    <property type="component" value="Unassembled WGS sequence"/>
</dbReference>
<dbReference type="EMBL" id="JGVR01000005">
    <property type="protein sequence ID" value="KEZ20149.1"/>
    <property type="molecule type" value="Genomic_DNA"/>
</dbReference>
<evidence type="ECO:0000256" key="3">
    <source>
        <dbReference type="SAM" id="Phobius"/>
    </source>
</evidence>
<dbReference type="STRING" id="13690.AX777_13160"/>
<sequence>MALLHDATSCCTKDRSHFVGENFAFFLPIMMASFGVAFLIVWGWGAREAGWWSGAFFSVAMGFAVPVAFDFLPTDLWGIVADTAFATGFLLFSQALLTRWRPNWVLGLRIAIWAISILICSFAVMRDVVPLELVSSDFGCFLLISIPLIAGRGQLRGWPDRALYAAVTLVALDNLLRGSSVSFTLPGGVAFRDSQYAFLMQALACMFGLFLALSALAAAMQDVLTRYRHDAHVDPLSGLLNRRGFEEAVARHDAGGSLIACDIDHFKRVNDAHGHGLGDRVIVALADALRALAPADAVIARFGGEEFILFLPGADPAMATGIADAIRLRFAEQAASRLGLPGPLTASFGLTSLHRADRSIHDAIARADSALYEAKEKGRNRVAIRPALAPAGDAQSSRAIA</sequence>
<name>A0A084EQA7_SPHYA</name>